<evidence type="ECO:0000313" key="10">
    <source>
        <dbReference type="EMBL" id="CAJ1951936.1"/>
    </source>
</evidence>
<dbReference type="InterPro" id="IPR045090">
    <property type="entry name" value="Pept_M3A_M3B"/>
</dbReference>
<feature type="domain" description="Peptidase M3A/M3B catalytic" evidence="9">
    <location>
        <begin position="291"/>
        <end position="744"/>
    </location>
</feature>
<keyword evidence="2 7" id="KW-0645">Protease</keyword>
<dbReference type="Proteomes" id="UP001295423">
    <property type="component" value="Unassembled WGS sequence"/>
</dbReference>
<dbReference type="Pfam" id="PF01432">
    <property type="entry name" value="Peptidase_M3"/>
    <property type="match status" value="1"/>
</dbReference>
<keyword evidence="8" id="KW-0732">Signal</keyword>
<proteinExistence type="inferred from homology"/>
<feature type="chain" id="PRO_5042087538" description="Peptidase M3A/M3B catalytic domain-containing protein" evidence="8">
    <location>
        <begin position="21"/>
        <end position="746"/>
    </location>
</feature>
<comment type="similarity">
    <text evidence="1 7">Belongs to the peptidase M3 family.</text>
</comment>
<gene>
    <name evidence="10" type="ORF">CYCCA115_LOCUS13312</name>
</gene>
<dbReference type="GO" id="GO:0046872">
    <property type="term" value="F:metal ion binding"/>
    <property type="evidence" value="ECO:0007669"/>
    <property type="project" value="UniProtKB-UniRule"/>
</dbReference>
<dbReference type="EMBL" id="CAKOGP040001792">
    <property type="protein sequence ID" value="CAJ1951936.1"/>
    <property type="molecule type" value="Genomic_DNA"/>
</dbReference>
<organism evidence="10 11">
    <name type="scientific">Cylindrotheca closterium</name>
    <dbReference type="NCBI Taxonomy" id="2856"/>
    <lineage>
        <taxon>Eukaryota</taxon>
        <taxon>Sar</taxon>
        <taxon>Stramenopiles</taxon>
        <taxon>Ochrophyta</taxon>
        <taxon>Bacillariophyta</taxon>
        <taxon>Bacillariophyceae</taxon>
        <taxon>Bacillariophycidae</taxon>
        <taxon>Bacillariales</taxon>
        <taxon>Bacillariaceae</taxon>
        <taxon>Cylindrotheca</taxon>
    </lineage>
</organism>
<comment type="caution">
    <text evidence="10">The sequence shown here is derived from an EMBL/GenBank/DDBJ whole genome shotgun (WGS) entry which is preliminary data.</text>
</comment>
<dbReference type="Gene3D" id="1.10.1370.40">
    <property type="match status" value="1"/>
</dbReference>
<keyword evidence="11" id="KW-1185">Reference proteome</keyword>
<evidence type="ECO:0000313" key="11">
    <source>
        <dbReference type="Proteomes" id="UP001295423"/>
    </source>
</evidence>
<keyword evidence="4 7" id="KW-0378">Hydrolase</keyword>
<evidence type="ECO:0000259" key="9">
    <source>
        <dbReference type="Pfam" id="PF01432"/>
    </source>
</evidence>
<dbReference type="GO" id="GO:0006508">
    <property type="term" value="P:proteolysis"/>
    <property type="evidence" value="ECO:0007669"/>
    <property type="project" value="UniProtKB-KW"/>
</dbReference>
<dbReference type="Gene3D" id="1.10.1370.10">
    <property type="entry name" value="Neurolysin, domain 3"/>
    <property type="match status" value="1"/>
</dbReference>
<comment type="cofactor">
    <cofactor evidence="7">
        <name>Zn(2+)</name>
        <dbReference type="ChEBI" id="CHEBI:29105"/>
    </cofactor>
    <text evidence="7">Binds 1 zinc ion.</text>
</comment>
<dbReference type="Gene3D" id="3.40.390.10">
    <property type="entry name" value="Collagenase (Catalytic Domain)"/>
    <property type="match status" value="1"/>
</dbReference>
<evidence type="ECO:0000256" key="6">
    <source>
        <dbReference type="ARBA" id="ARBA00023049"/>
    </source>
</evidence>
<feature type="signal peptide" evidence="8">
    <location>
        <begin position="1"/>
        <end position="20"/>
    </location>
</feature>
<dbReference type="InterPro" id="IPR034005">
    <property type="entry name" value="M3A_DCP"/>
</dbReference>
<dbReference type="AlphaFoldDB" id="A0AAD2JI13"/>
<dbReference type="CDD" id="cd06456">
    <property type="entry name" value="M3A_DCP"/>
    <property type="match status" value="1"/>
</dbReference>
<evidence type="ECO:0000256" key="1">
    <source>
        <dbReference type="ARBA" id="ARBA00006040"/>
    </source>
</evidence>
<keyword evidence="5 7" id="KW-0862">Zinc</keyword>
<evidence type="ECO:0000256" key="2">
    <source>
        <dbReference type="ARBA" id="ARBA00022670"/>
    </source>
</evidence>
<accession>A0AAD2JI13</accession>
<evidence type="ECO:0000256" key="7">
    <source>
        <dbReference type="RuleBase" id="RU003435"/>
    </source>
</evidence>
<protein>
    <recommendedName>
        <fullName evidence="9">Peptidase M3A/M3B catalytic domain-containing protein</fullName>
    </recommendedName>
</protein>
<dbReference type="InterPro" id="IPR001567">
    <property type="entry name" value="Pept_M3A_M3B_dom"/>
</dbReference>
<name>A0AAD2JI13_9STRA</name>
<reference evidence="10" key="1">
    <citation type="submission" date="2023-08" db="EMBL/GenBank/DDBJ databases">
        <authorList>
            <person name="Audoor S."/>
            <person name="Bilcke G."/>
        </authorList>
    </citation>
    <scope>NUCLEOTIDE SEQUENCE</scope>
</reference>
<keyword evidence="3 7" id="KW-0479">Metal-binding</keyword>
<dbReference type="PANTHER" id="PTHR43660:SF1">
    <property type="entry name" value="DIPEPTIDYL CARBOXYPEPTIDASE"/>
    <property type="match status" value="1"/>
</dbReference>
<evidence type="ECO:0000256" key="8">
    <source>
        <dbReference type="SAM" id="SignalP"/>
    </source>
</evidence>
<dbReference type="SUPFAM" id="SSF55486">
    <property type="entry name" value="Metalloproteases ('zincins'), catalytic domain"/>
    <property type="match status" value="1"/>
</dbReference>
<dbReference type="InterPro" id="IPR024077">
    <property type="entry name" value="Neurolysin/TOP_dom2"/>
</dbReference>
<dbReference type="PANTHER" id="PTHR43660">
    <property type="entry name" value="DIPEPTIDYL CARBOXYPEPTIDASE"/>
    <property type="match status" value="1"/>
</dbReference>
<evidence type="ECO:0000256" key="5">
    <source>
        <dbReference type="ARBA" id="ARBA00022833"/>
    </source>
</evidence>
<dbReference type="GO" id="GO:0004222">
    <property type="term" value="F:metalloendopeptidase activity"/>
    <property type="evidence" value="ECO:0007669"/>
    <property type="project" value="InterPro"/>
</dbReference>
<evidence type="ECO:0000256" key="4">
    <source>
        <dbReference type="ARBA" id="ARBA00022801"/>
    </source>
</evidence>
<keyword evidence="6 7" id="KW-0482">Metalloprotease</keyword>
<evidence type="ECO:0000256" key="3">
    <source>
        <dbReference type="ARBA" id="ARBA00022723"/>
    </source>
</evidence>
<sequence>MSRHLCWMAFLFASLRSSASFSRRSNIIGRTATTAANLLTTATAAGAPKTCSSTKLFSTMTANPLLQDWSSQPFNLPPFGEVKTEDYEPALKEAMIAHLEDLQAIVDSTDEPTFDSVIKAYDQSGGLLDKVQGVFSNMCSSMNTEELQKVQTDMSAVLSKHSSKAYTLPGLFQKINQVYQTRLESGLNSEQIRLVERIHMDFVRQGAELSPEAQEELSQIKANLAELRTKFMQNVLKDESTYELVVTKNDLEDCPDSLIESSKQAAVEREKGEDDYVITLSRSLVEPFLVFCKNRDLRWQAFEAWTQRGQLDESRDNVPIAQEMLKLRQKQAQLYGYKSYAEFQCVDRMAKTPENVMKLLEDVWTRAKVSADKEREELEAYVKESGLDLPGGIEPWDWRFVAEKVRISKYSFDESLLKPYLSLESVREAMFAVSGNLFGLQYKPRPDVGMYHPDVDAYEVRRKSDDKLVSIFVHDNFSRQFKSSGAWMSEYRSQTRNLKATDDEIEGVPIVSNNNNLAKASGTTLLSYDDATTMFHEFGHAHHGMLSDATYGRLASTNVLTDFVELPSQLMEHWFAERQVLKQFARHYETGEIVPDDLLDKLKAAESFNQGFGTIEYTICALLDMAMHQIDNYDDFDIIEFEKKELERLGMPQGIVMRHRPPHFLHLFASEMYAAGYYVYLWAEVLDADAYAAFEEKGNIFDPETAEKARKYIYSAGNTEAPDELFRLFRGRDPDISFMLKKKGLV</sequence>
<dbReference type="InterPro" id="IPR024079">
    <property type="entry name" value="MetalloPept_cat_dom_sf"/>
</dbReference>